<protein>
    <recommendedName>
        <fullName evidence="3">2OG-Fe dioxygenase family protein</fullName>
    </recommendedName>
</protein>
<dbReference type="RefSeq" id="WP_126642499.1">
    <property type="nucleotide sequence ID" value="NZ_BIFH01000042.1"/>
</dbReference>
<evidence type="ECO:0000313" key="2">
    <source>
        <dbReference type="Proteomes" id="UP000286931"/>
    </source>
</evidence>
<name>A0A401Z1S9_9ACTN</name>
<proteinExistence type="predicted"/>
<dbReference type="Gene3D" id="2.60.120.620">
    <property type="entry name" value="q2cbj1_9rhob like domain"/>
    <property type="match status" value="1"/>
</dbReference>
<sequence>MAKLLIDMGAHEHDLEGIKQVSDGLSSDPTLAFRRTRNGRFCFDMENRCIYRMSAQPFVLTAEEDFVRHDSGVIRIFDEIEDDLQSNTALQALLIFKALVVDGVAVAPRPYLDYSAAQWVCTLFSIRTVTVPELLGEPALEGVHSDGVDHTMTTLLGSRNMAPTSAVTFLHDPAETNGTPWDAVDPGLRLGSYQHRDFLDTVLIADHERKHSLSPVFAVREEEAATRDMAIFFTRRPAIAGHVSYPHDALVPHEKRPVSVRIPFVEHDDPLPSASLSNPFRRLREDR</sequence>
<evidence type="ECO:0000313" key="1">
    <source>
        <dbReference type="EMBL" id="GCE00807.1"/>
    </source>
</evidence>
<dbReference type="Pfam" id="PF10014">
    <property type="entry name" value="2OG-Fe_Oxy_2"/>
    <property type="match status" value="1"/>
</dbReference>
<dbReference type="GO" id="GO:0051213">
    <property type="term" value="F:dioxygenase activity"/>
    <property type="evidence" value="ECO:0007669"/>
    <property type="project" value="InterPro"/>
</dbReference>
<gene>
    <name evidence="1" type="ORF">EHYA_08533</name>
</gene>
<dbReference type="InterPro" id="IPR018724">
    <property type="entry name" value="2OG-Fe_dioxygenase"/>
</dbReference>
<accession>A0A401Z1S9</accession>
<organism evidence="1 2">
    <name type="scientific">Embleya hyalina</name>
    <dbReference type="NCBI Taxonomy" id="516124"/>
    <lineage>
        <taxon>Bacteria</taxon>
        <taxon>Bacillati</taxon>
        <taxon>Actinomycetota</taxon>
        <taxon>Actinomycetes</taxon>
        <taxon>Kitasatosporales</taxon>
        <taxon>Streptomycetaceae</taxon>
        <taxon>Embleya</taxon>
    </lineage>
</organism>
<keyword evidence="2" id="KW-1185">Reference proteome</keyword>
<dbReference type="AlphaFoldDB" id="A0A401Z1S9"/>
<evidence type="ECO:0008006" key="3">
    <source>
        <dbReference type="Google" id="ProtNLM"/>
    </source>
</evidence>
<comment type="caution">
    <text evidence="1">The sequence shown here is derived from an EMBL/GenBank/DDBJ whole genome shotgun (WGS) entry which is preliminary data.</text>
</comment>
<dbReference type="Proteomes" id="UP000286931">
    <property type="component" value="Unassembled WGS sequence"/>
</dbReference>
<reference evidence="1 2" key="1">
    <citation type="submission" date="2018-12" db="EMBL/GenBank/DDBJ databases">
        <title>Draft genome sequence of Embleya hyalina NBRC 13850T.</title>
        <authorList>
            <person name="Komaki H."/>
            <person name="Hosoyama A."/>
            <person name="Kimura A."/>
            <person name="Ichikawa N."/>
            <person name="Tamura T."/>
        </authorList>
    </citation>
    <scope>NUCLEOTIDE SEQUENCE [LARGE SCALE GENOMIC DNA]</scope>
    <source>
        <strain evidence="1 2">NBRC 13850</strain>
    </source>
</reference>
<dbReference type="OrthoDB" id="6681382at2"/>
<dbReference type="EMBL" id="BIFH01000042">
    <property type="protein sequence ID" value="GCE00807.1"/>
    <property type="molecule type" value="Genomic_DNA"/>
</dbReference>